<dbReference type="EMBL" id="SNRY01000170">
    <property type="protein sequence ID" value="KAA6345437.1"/>
    <property type="molecule type" value="Genomic_DNA"/>
</dbReference>
<dbReference type="PROSITE" id="PS51257">
    <property type="entry name" value="PROKAR_LIPOPROTEIN"/>
    <property type="match status" value="1"/>
</dbReference>
<organism evidence="1">
    <name type="scientific">termite gut metagenome</name>
    <dbReference type="NCBI Taxonomy" id="433724"/>
    <lineage>
        <taxon>unclassified sequences</taxon>
        <taxon>metagenomes</taxon>
        <taxon>organismal metagenomes</taxon>
    </lineage>
</organism>
<dbReference type="AlphaFoldDB" id="A0A5J4SHH2"/>
<dbReference type="InterPro" id="IPR029058">
    <property type="entry name" value="AB_hydrolase_fold"/>
</dbReference>
<comment type="caution">
    <text evidence="1">The sequence shown here is derived from an EMBL/GenBank/DDBJ whole genome shotgun (WGS) entry which is preliminary data.</text>
</comment>
<feature type="non-terminal residue" evidence="1">
    <location>
        <position position="82"/>
    </location>
</feature>
<proteinExistence type="predicted"/>
<gene>
    <name evidence="1" type="ORF">EZS27_006980</name>
</gene>
<reference evidence="1" key="1">
    <citation type="submission" date="2019-03" db="EMBL/GenBank/DDBJ databases">
        <title>Single cell metagenomics reveals metabolic interactions within the superorganism composed of flagellate Streblomastix strix and complex community of Bacteroidetes bacteria on its surface.</title>
        <authorList>
            <person name="Treitli S.C."/>
            <person name="Kolisko M."/>
            <person name="Husnik F."/>
            <person name="Keeling P."/>
            <person name="Hampl V."/>
        </authorList>
    </citation>
    <scope>NUCLEOTIDE SEQUENCE</scope>
    <source>
        <strain evidence="1">STM</strain>
    </source>
</reference>
<protein>
    <submittedName>
        <fullName evidence="1">Uncharacterized protein</fullName>
    </submittedName>
</protein>
<sequence>MKNIQFMKNMILRTAALLISVWALMTSCSCGKTGVDDGQVLFVGDDIAIAQTAYGKIQGYQLNSIYTFLGVPYGADTSGENR</sequence>
<name>A0A5J4SHH2_9ZZZZ</name>
<dbReference type="SUPFAM" id="SSF53474">
    <property type="entry name" value="alpha/beta-Hydrolases"/>
    <property type="match status" value="1"/>
</dbReference>
<accession>A0A5J4SHH2</accession>
<evidence type="ECO:0000313" key="1">
    <source>
        <dbReference type="EMBL" id="KAA6345437.1"/>
    </source>
</evidence>